<name>K9WLZ4_9CYAN</name>
<dbReference type="KEGG" id="mic:Mic7113_5170"/>
<organism evidence="1 2">
    <name type="scientific">Allocoleopsis franciscana PCC 7113</name>
    <dbReference type="NCBI Taxonomy" id="1173027"/>
    <lineage>
        <taxon>Bacteria</taxon>
        <taxon>Bacillati</taxon>
        <taxon>Cyanobacteriota</taxon>
        <taxon>Cyanophyceae</taxon>
        <taxon>Coleofasciculales</taxon>
        <taxon>Coleofasciculaceae</taxon>
        <taxon>Allocoleopsis</taxon>
        <taxon>Allocoleopsis franciscana</taxon>
    </lineage>
</organism>
<dbReference type="HOGENOM" id="CLU_1383247_0_0_3"/>
<dbReference type="RefSeq" id="WP_015184959.1">
    <property type="nucleotide sequence ID" value="NC_019738.1"/>
</dbReference>
<reference evidence="1 2" key="1">
    <citation type="submission" date="2012-06" db="EMBL/GenBank/DDBJ databases">
        <title>Finished chromosome of genome of Microcoleus sp. PCC 7113.</title>
        <authorList>
            <consortium name="US DOE Joint Genome Institute"/>
            <person name="Gugger M."/>
            <person name="Coursin T."/>
            <person name="Rippka R."/>
            <person name="Tandeau De Marsac N."/>
            <person name="Huntemann M."/>
            <person name="Wei C.-L."/>
            <person name="Han J."/>
            <person name="Detter J.C."/>
            <person name="Han C."/>
            <person name="Tapia R."/>
            <person name="Chen A."/>
            <person name="Kyrpides N."/>
            <person name="Mavromatis K."/>
            <person name="Markowitz V."/>
            <person name="Szeto E."/>
            <person name="Ivanova N."/>
            <person name="Pagani I."/>
            <person name="Pati A."/>
            <person name="Goodwin L."/>
            <person name="Nordberg H.P."/>
            <person name="Cantor M.N."/>
            <person name="Hua S.X."/>
            <person name="Woyke T."/>
            <person name="Kerfeld C.A."/>
        </authorList>
    </citation>
    <scope>NUCLEOTIDE SEQUENCE [LARGE SCALE GENOMIC DNA]</scope>
    <source>
        <strain evidence="1 2">PCC 7113</strain>
    </source>
</reference>
<dbReference type="STRING" id="1173027.Mic7113_5170"/>
<gene>
    <name evidence="1" type="ORF">Mic7113_5170</name>
</gene>
<keyword evidence="2" id="KW-1185">Reference proteome</keyword>
<dbReference type="PROSITE" id="PS51257">
    <property type="entry name" value="PROKAR_LIPOPROTEIN"/>
    <property type="match status" value="1"/>
</dbReference>
<protein>
    <recommendedName>
        <fullName evidence="3">Lipoprotein</fullName>
    </recommendedName>
</protein>
<sequence>MFTLTKQSLSQPLLFIPIAALLTLSTGCRIEQEQAGQLPDVDVEVQPGQLPKYDVKGPDVNVKTVERTVTVPRVEVVQEEKTVEVPYIDVNLPGADRKEQTLTAEVAVPSTGYDLDIRDVYIVNNQLWVVARLDEKIPNAPRTTTSVSDRIVINAPEMPVRYYIIGKRPSGNVVEEYTFIDQRQAIQEQLSSGQQLYSRQTV</sequence>
<evidence type="ECO:0000313" key="1">
    <source>
        <dbReference type="EMBL" id="AFZ20826.1"/>
    </source>
</evidence>
<evidence type="ECO:0000313" key="2">
    <source>
        <dbReference type="Proteomes" id="UP000010471"/>
    </source>
</evidence>
<dbReference type="EMBL" id="CP003630">
    <property type="protein sequence ID" value="AFZ20826.1"/>
    <property type="molecule type" value="Genomic_DNA"/>
</dbReference>
<dbReference type="Proteomes" id="UP000010471">
    <property type="component" value="Chromosome"/>
</dbReference>
<proteinExistence type="predicted"/>
<dbReference type="AlphaFoldDB" id="K9WLZ4"/>
<evidence type="ECO:0008006" key="3">
    <source>
        <dbReference type="Google" id="ProtNLM"/>
    </source>
</evidence>
<accession>K9WLZ4</accession>
<dbReference type="eggNOG" id="ENOG5030GII">
    <property type="taxonomic scope" value="Bacteria"/>
</dbReference>